<dbReference type="Pfam" id="PF06046">
    <property type="entry name" value="Sec6"/>
    <property type="match status" value="1"/>
</dbReference>
<dbReference type="PANTHER" id="PTHR21292:SF4">
    <property type="entry name" value="TUMOR NECROSIS FACTOR ALPHA-INDUCED PROTEIN 2"/>
    <property type="match status" value="1"/>
</dbReference>
<dbReference type="GO" id="GO:0000145">
    <property type="term" value="C:exocyst"/>
    <property type="evidence" value="ECO:0007669"/>
    <property type="project" value="InterPro"/>
</dbReference>
<dbReference type="GeneTree" id="ENSGT01030000234613"/>
<organism evidence="3 4">
    <name type="scientific">Cynoglossus semilaevis</name>
    <name type="common">Tongue sole</name>
    <dbReference type="NCBI Taxonomy" id="244447"/>
    <lineage>
        <taxon>Eukaryota</taxon>
        <taxon>Metazoa</taxon>
        <taxon>Chordata</taxon>
        <taxon>Craniata</taxon>
        <taxon>Vertebrata</taxon>
        <taxon>Euteleostomi</taxon>
        <taxon>Actinopterygii</taxon>
        <taxon>Neopterygii</taxon>
        <taxon>Teleostei</taxon>
        <taxon>Neoteleostei</taxon>
        <taxon>Acanthomorphata</taxon>
        <taxon>Carangaria</taxon>
        <taxon>Pleuronectiformes</taxon>
        <taxon>Pleuronectoidei</taxon>
        <taxon>Cynoglossidae</taxon>
        <taxon>Cynoglossinae</taxon>
        <taxon>Cynoglossus</taxon>
    </lineage>
</organism>
<dbReference type="OrthoDB" id="190098at2759"/>
<proteinExistence type="inferred from homology"/>
<evidence type="ECO:0000313" key="3">
    <source>
        <dbReference type="Ensembl" id="ENSCSEP00000020961.1"/>
    </source>
</evidence>
<evidence type="ECO:0000313" key="4">
    <source>
        <dbReference type="Proteomes" id="UP000265120"/>
    </source>
</evidence>
<feature type="coiled-coil region" evidence="2">
    <location>
        <begin position="134"/>
        <end position="161"/>
    </location>
</feature>
<dbReference type="AlphaFoldDB" id="A0A3P8W5U4"/>
<dbReference type="GO" id="GO:0051601">
    <property type="term" value="P:exocyst localization"/>
    <property type="evidence" value="ECO:0007669"/>
    <property type="project" value="TreeGrafter"/>
</dbReference>
<dbReference type="InterPro" id="IPR010326">
    <property type="entry name" value="EXOC3/Sec6"/>
</dbReference>
<dbReference type="InParanoid" id="A0A3P8W5U4"/>
<dbReference type="PANTHER" id="PTHR21292">
    <property type="entry name" value="EXOCYST COMPLEX COMPONENT SEC6-RELATED"/>
    <property type="match status" value="1"/>
</dbReference>
<dbReference type="Ensembl" id="ENSCSET00000021233.1">
    <property type="protein sequence ID" value="ENSCSEP00000020961.1"/>
    <property type="gene ID" value="ENSCSEG00000013393.1"/>
</dbReference>
<sequence>MCLRFHGCFSCRSCRGGIPSFSRFRFWTRMRIRSGSTEPEGFTRNSVPGQSALSMGTGWFNGRLMKMFRSPRGQEGLTLPSNTDGRLSTSSEEEVEQMMVSPTVPHTFEQMLEEQLFSKASQQLIEREELLFGQNTEEQKLKDHEAEVKSLAADYSTLRDRILQILLQSFSLDIESVKGLTSAVITIHQEHQQDQLWKQRSRTSPCWRPCRWTELHNKTVLSLVKARMDNPQKSSEGQRGMSSIMEDIFCMGKQLKDDLHFVVNVVKTCYPPEHNICQSYAELFHQAFSFGLKNIADFGLGDKDCAYLLRWVNEYYPDLLQKPELSSEINADVLGKLLPQELLKPLEEQFLNSQQNELVRYIDRVLGEAKQNWSNGEEPVREEGCYVSHVAYDIIQCINGLVKSACTVVGDINKARSITCSLDSLMKRYKSFQEEVVRLNRANSRAIIMANLGCIQQFREVLEKNPHLFKENIRTECLQVLTAMKKSAHSYFLTPMHEALKPQYRKLGTNEWLSKPVFKNLLLSLQRQTEDLQGLNQSCLQELVSQFEEEVTVEYVRRLLKGDVKLKDRNQQNQAYHEVKENAEGLRTFFLGMGSDQLWLQEILLTLAEVLRLQDLPAVQVQVASLGTLYPDLSEKHISALLKLKTNFTRSDRKTVKETLTDTLRETSRNQTRTFFSNVLIK</sequence>
<evidence type="ECO:0000256" key="2">
    <source>
        <dbReference type="SAM" id="Coils"/>
    </source>
</evidence>
<reference evidence="3 4" key="1">
    <citation type="journal article" date="2014" name="Nat. Genet.">
        <title>Whole-genome sequence of a flatfish provides insights into ZW sex chromosome evolution and adaptation to a benthic lifestyle.</title>
        <authorList>
            <person name="Chen S."/>
            <person name="Zhang G."/>
            <person name="Shao C."/>
            <person name="Huang Q."/>
            <person name="Liu G."/>
            <person name="Zhang P."/>
            <person name="Song W."/>
            <person name="An N."/>
            <person name="Chalopin D."/>
            <person name="Volff J.N."/>
            <person name="Hong Y."/>
            <person name="Li Q."/>
            <person name="Sha Z."/>
            <person name="Zhou H."/>
            <person name="Xie M."/>
            <person name="Yu Q."/>
            <person name="Liu Y."/>
            <person name="Xiang H."/>
            <person name="Wang N."/>
            <person name="Wu K."/>
            <person name="Yang C."/>
            <person name="Zhou Q."/>
            <person name="Liao X."/>
            <person name="Yang L."/>
            <person name="Hu Q."/>
            <person name="Zhang J."/>
            <person name="Meng L."/>
            <person name="Jin L."/>
            <person name="Tian Y."/>
            <person name="Lian J."/>
            <person name="Yang J."/>
            <person name="Miao G."/>
            <person name="Liu S."/>
            <person name="Liang Z."/>
            <person name="Yan F."/>
            <person name="Li Y."/>
            <person name="Sun B."/>
            <person name="Zhang H."/>
            <person name="Zhang J."/>
            <person name="Zhu Y."/>
            <person name="Du M."/>
            <person name="Zhao Y."/>
            <person name="Schartl M."/>
            <person name="Tang Q."/>
            <person name="Wang J."/>
        </authorList>
    </citation>
    <scope>NUCLEOTIDE SEQUENCE</scope>
</reference>
<dbReference type="GO" id="GO:0006887">
    <property type="term" value="P:exocytosis"/>
    <property type="evidence" value="ECO:0007669"/>
    <property type="project" value="InterPro"/>
</dbReference>
<reference evidence="3" key="2">
    <citation type="submission" date="2025-08" db="UniProtKB">
        <authorList>
            <consortium name="Ensembl"/>
        </authorList>
    </citation>
    <scope>IDENTIFICATION</scope>
</reference>
<evidence type="ECO:0000256" key="1">
    <source>
        <dbReference type="ARBA" id="ARBA00009447"/>
    </source>
</evidence>
<dbReference type="FunCoup" id="A0A3P8W5U4">
    <property type="interactions" value="287"/>
</dbReference>
<name>A0A3P8W5U4_CYNSE</name>
<dbReference type="RefSeq" id="XP_016894075.1">
    <property type="nucleotide sequence ID" value="XM_017038586.2"/>
</dbReference>
<dbReference type="GO" id="GO:0000149">
    <property type="term" value="F:SNARE binding"/>
    <property type="evidence" value="ECO:0007669"/>
    <property type="project" value="TreeGrafter"/>
</dbReference>
<reference evidence="3" key="3">
    <citation type="submission" date="2025-09" db="UniProtKB">
        <authorList>
            <consortium name="Ensembl"/>
        </authorList>
    </citation>
    <scope>IDENTIFICATION</scope>
</reference>
<keyword evidence="2" id="KW-0175">Coiled coil</keyword>
<keyword evidence="4" id="KW-1185">Reference proteome</keyword>
<dbReference type="OMA" id="CTFILRW"/>
<dbReference type="GeneID" id="103382986"/>
<dbReference type="Gene3D" id="1.10.357.70">
    <property type="entry name" value="Exocyst complex component Sec6, C-terminal domain"/>
    <property type="match status" value="1"/>
</dbReference>
<comment type="similarity">
    <text evidence="1">Belongs to the SEC6 family.</text>
</comment>
<dbReference type="Proteomes" id="UP000265120">
    <property type="component" value="Chromosome 1"/>
</dbReference>
<dbReference type="InterPro" id="IPR042532">
    <property type="entry name" value="EXOC3/Sec6_C"/>
</dbReference>
<protein>
    <submittedName>
        <fullName evidence="3">Tumor necrosis factor alpha-induced protein 2</fullName>
    </submittedName>
</protein>
<accession>A0A3P8W5U4</accession>
<dbReference type="STRING" id="244447.ENSCSEP00000020961"/>